<keyword evidence="2" id="KW-1185">Reference proteome</keyword>
<accession>A0ABS8CX04</accession>
<evidence type="ECO:0000313" key="1">
    <source>
        <dbReference type="EMBL" id="MCB5445770.1"/>
    </source>
</evidence>
<dbReference type="EMBL" id="JAJBMB010000004">
    <property type="protein sequence ID" value="MCB5445770.1"/>
    <property type="molecule type" value="Genomic_DNA"/>
</dbReference>
<sequence>MGKQINFYIHKELELEFFNYLKKNNYILFIKKNIRPTNLEFNFIEIDNLVELNFENIKVYGDIYICTKESWTDIVKTCINNPDKYIYDILYEFDVIEFSRSFIRKENKEIDQGRLYYITYYYDKNGELIHKNKNLDKLYNKLCRWIRKNVPRTEIQINNIVQKHYISQPLIELTNNEKYILR</sequence>
<gene>
    <name evidence="1" type="ORF">LIP50_06075</name>
</gene>
<reference evidence="1 2" key="1">
    <citation type="submission" date="2021-10" db="EMBL/GenBank/DDBJ databases">
        <title>Collection of gut derived symbiotic bacterial strains cultured from healthy donors.</title>
        <authorList>
            <person name="Lin H."/>
            <person name="Littmann E."/>
            <person name="Claire K."/>
            <person name="Pamer E."/>
        </authorList>
    </citation>
    <scope>NUCLEOTIDE SEQUENCE [LARGE SCALE GENOMIC DNA]</scope>
    <source>
        <strain evidence="1 2">MSK.17.68</strain>
    </source>
</reference>
<dbReference type="RefSeq" id="WP_226913888.1">
    <property type="nucleotide sequence ID" value="NZ_BAABXU010000001.1"/>
</dbReference>
<evidence type="ECO:0000313" key="2">
    <source>
        <dbReference type="Proteomes" id="UP001299409"/>
    </source>
</evidence>
<name>A0ABS8CX04_9FIRM</name>
<comment type="caution">
    <text evidence="1">The sequence shown here is derived from an EMBL/GenBank/DDBJ whole genome shotgun (WGS) entry which is preliminary data.</text>
</comment>
<dbReference type="Proteomes" id="UP001299409">
    <property type="component" value="Unassembled WGS sequence"/>
</dbReference>
<proteinExistence type="predicted"/>
<organism evidence="1 2">
    <name type="scientific">Intestinibacter bartlettii</name>
    <dbReference type="NCBI Taxonomy" id="261299"/>
    <lineage>
        <taxon>Bacteria</taxon>
        <taxon>Bacillati</taxon>
        <taxon>Bacillota</taxon>
        <taxon>Clostridia</taxon>
        <taxon>Peptostreptococcales</taxon>
        <taxon>Peptostreptococcaceae</taxon>
        <taxon>Intestinibacter</taxon>
    </lineage>
</organism>
<protein>
    <submittedName>
        <fullName evidence="1">Uncharacterized protein</fullName>
    </submittedName>
</protein>